<dbReference type="Gene3D" id="3.30.565.10">
    <property type="entry name" value="Histidine kinase-like ATPase, C-terminal domain"/>
    <property type="match status" value="1"/>
</dbReference>
<comment type="catalytic activity">
    <reaction evidence="1">
        <text>ATP + protein L-histidine = ADP + protein N-phospho-L-histidine.</text>
        <dbReference type="EC" id="2.7.13.3"/>
    </reaction>
</comment>
<proteinExistence type="predicted"/>
<dbReference type="STRING" id="51670.SAMN04488557_2223"/>
<gene>
    <name evidence="9" type="ORF">SAMN04488557_2223</name>
</gene>
<evidence type="ECO:0000256" key="7">
    <source>
        <dbReference type="ARBA" id="ARBA00022840"/>
    </source>
</evidence>
<accession>A0A1I7NHL1</accession>
<feature type="domain" description="Histidine kinase/HSP90-like ATPase" evidence="8">
    <location>
        <begin position="243"/>
        <end position="340"/>
    </location>
</feature>
<dbReference type="GO" id="GO:0005524">
    <property type="term" value="F:ATP binding"/>
    <property type="evidence" value="ECO:0007669"/>
    <property type="project" value="UniProtKB-KW"/>
</dbReference>
<dbReference type="AlphaFoldDB" id="A0A1I7NHL1"/>
<protein>
    <recommendedName>
        <fullName evidence="2">histidine kinase</fullName>
        <ecNumber evidence="2">2.7.13.3</ecNumber>
    </recommendedName>
</protein>
<evidence type="ECO:0000256" key="6">
    <source>
        <dbReference type="ARBA" id="ARBA00022777"/>
    </source>
</evidence>
<dbReference type="Pfam" id="PF07568">
    <property type="entry name" value="HisKA_2"/>
    <property type="match status" value="1"/>
</dbReference>
<dbReference type="Pfam" id="PF08448">
    <property type="entry name" value="PAS_4"/>
    <property type="match status" value="1"/>
</dbReference>
<keyword evidence="10" id="KW-1185">Reference proteome</keyword>
<evidence type="ECO:0000259" key="8">
    <source>
        <dbReference type="SMART" id="SM00387"/>
    </source>
</evidence>
<dbReference type="EC" id="2.7.13.3" evidence="2"/>
<keyword evidence="3" id="KW-0597">Phosphoprotein</keyword>
<dbReference type="InterPro" id="IPR035965">
    <property type="entry name" value="PAS-like_dom_sf"/>
</dbReference>
<dbReference type="OrthoDB" id="7185134at2"/>
<dbReference type="PANTHER" id="PTHR41523:SF8">
    <property type="entry name" value="ETHYLENE RESPONSE SENSOR PROTEIN"/>
    <property type="match status" value="1"/>
</dbReference>
<dbReference type="Gene3D" id="3.30.450.20">
    <property type="entry name" value="PAS domain"/>
    <property type="match status" value="1"/>
</dbReference>
<dbReference type="SUPFAM" id="SSF55874">
    <property type="entry name" value="ATPase domain of HSP90 chaperone/DNA topoisomerase II/histidine kinase"/>
    <property type="match status" value="1"/>
</dbReference>
<evidence type="ECO:0000256" key="4">
    <source>
        <dbReference type="ARBA" id="ARBA00022679"/>
    </source>
</evidence>
<keyword evidence="6 9" id="KW-0418">Kinase</keyword>
<dbReference type="GO" id="GO:0004673">
    <property type="term" value="F:protein histidine kinase activity"/>
    <property type="evidence" value="ECO:0007669"/>
    <property type="project" value="UniProtKB-EC"/>
</dbReference>
<name>A0A1I7NHL1_9HYPH</name>
<keyword evidence="4" id="KW-0808">Transferase</keyword>
<evidence type="ECO:0000256" key="1">
    <source>
        <dbReference type="ARBA" id="ARBA00000085"/>
    </source>
</evidence>
<organism evidence="9 10">
    <name type="scientific">Hyphomicrobium facile</name>
    <dbReference type="NCBI Taxonomy" id="51670"/>
    <lineage>
        <taxon>Bacteria</taxon>
        <taxon>Pseudomonadati</taxon>
        <taxon>Pseudomonadota</taxon>
        <taxon>Alphaproteobacteria</taxon>
        <taxon>Hyphomicrobiales</taxon>
        <taxon>Hyphomicrobiaceae</taxon>
        <taxon>Hyphomicrobium</taxon>
    </lineage>
</organism>
<evidence type="ECO:0000256" key="5">
    <source>
        <dbReference type="ARBA" id="ARBA00022741"/>
    </source>
</evidence>
<dbReference type="RefSeq" id="WP_092867728.1">
    <property type="nucleotide sequence ID" value="NZ_FPCH01000002.1"/>
</dbReference>
<keyword evidence="5" id="KW-0547">Nucleotide-binding</keyword>
<dbReference type="InterPro" id="IPR013656">
    <property type="entry name" value="PAS_4"/>
</dbReference>
<dbReference type="InterPro" id="IPR036890">
    <property type="entry name" value="HATPase_C_sf"/>
</dbReference>
<dbReference type="InterPro" id="IPR003594">
    <property type="entry name" value="HATPase_dom"/>
</dbReference>
<dbReference type="PANTHER" id="PTHR41523">
    <property type="entry name" value="TWO-COMPONENT SYSTEM SENSOR PROTEIN"/>
    <property type="match status" value="1"/>
</dbReference>
<dbReference type="SUPFAM" id="SSF55785">
    <property type="entry name" value="PYP-like sensor domain (PAS domain)"/>
    <property type="match status" value="1"/>
</dbReference>
<keyword evidence="7" id="KW-0067">ATP-binding</keyword>
<evidence type="ECO:0000256" key="3">
    <source>
        <dbReference type="ARBA" id="ARBA00022553"/>
    </source>
</evidence>
<dbReference type="EMBL" id="FPCH01000002">
    <property type="protein sequence ID" value="SFV34113.1"/>
    <property type="molecule type" value="Genomic_DNA"/>
</dbReference>
<evidence type="ECO:0000313" key="9">
    <source>
        <dbReference type="EMBL" id="SFV34113.1"/>
    </source>
</evidence>
<reference evidence="10" key="1">
    <citation type="submission" date="2016-10" db="EMBL/GenBank/DDBJ databases">
        <authorList>
            <person name="Varghese N."/>
            <person name="Submissions S."/>
        </authorList>
    </citation>
    <scope>NUCLEOTIDE SEQUENCE [LARGE SCALE GENOMIC DNA]</scope>
    <source>
        <strain evidence="10">DSM 1565</strain>
    </source>
</reference>
<evidence type="ECO:0000313" key="10">
    <source>
        <dbReference type="Proteomes" id="UP000199423"/>
    </source>
</evidence>
<dbReference type="SMART" id="SM00387">
    <property type="entry name" value="HATPase_c"/>
    <property type="match status" value="1"/>
</dbReference>
<dbReference type="Pfam" id="PF02518">
    <property type="entry name" value="HATPase_c"/>
    <property type="match status" value="1"/>
</dbReference>
<dbReference type="InterPro" id="IPR011495">
    <property type="entry name" value="Sig_transdc_His_kin_sub2_dim/P"/>
</dbReference>
<evidence type="ECO:0000256" key="2">
    <source>
        <dbReference type="ARBA" id="ARBA00012438"/>
    </source>
</evidence>
<dbReference type="Proteomes" id="UP000199423">
    <property type="component" value="Unassembled WGS sequence"/>
</dbReference>
<sequence length="350" mass="37372">MASVTSQHVEAASTLAVIASSNEPLLFLTADLNVIAASASFCRTFQIDAAGIPGRQLSEIGGGEWAIPQLNSLLAATARGTTPIEGYELELTLIGQKPRSLVLNARKLDDGDNDRVRLLLAISDVTAARAASREKDDLIREKAILLQEIQHRVANSLQIIASVLMQSARKVQSEEARGHLQNAHHRVMSIAEVQRHLAASSLGDVSLRPYFVQLCESLGASMIQHPNRLSIVATIDDSVVNANTSVSFGLIITELVINALKHAFPCNRHGKISVDFRSHGAKWALSVADDGIGMATGSDKAKPGLGTGIVEALAKQLGGKIIVQDLKPGTSVRVVYDEMVTRTAEARSIA</sequence>